<dbReference type="Proteomes" id="UP001301769">
    <property type="component" value="Unassembled WGS sequence"/>
</dbReference>
<comment type="caution">
    <text evidence="3">The sequence shown here is derived from an EMBL/GenBank/DDBJ whole genome shotgun (WGS) entry which is preliminary data.</text>
</comment>
<dbReference type="GO" id="GO:0004672">
    <property type="term" value="F:protein kinase activity"/>
    <property type="evidence" value="ECO:0007669"/>
    <property type="project" value="InterPro"/>
</dbReference>
<name>A0AAN7B0Q3_9PEZI</name>
<dbReference type="InterPro" id="IPR000719">
    <property type="entry name" value="Prot_kinase_dom"/>
</dbReference>
<dbReference type="AlphaFoldDB" id="A0AAN7B0Q3"/>
<protein>
    <recommendedName>
        <fullName evidence="2">Protein kinase domain-containing protein</fullName>
    </recommendedName>
</protein>
<accession>A0AAN7B0Q3</accession>
<dbReference type="Gene3D" id="1.10.510.10">
    <property type="entry name" value="Transferase(Phosphotransferase) domain 1"/>
    <property type="match status" value="1"/>
</dbReference>
<dbReference type="SUPFAM" id="SSF56112">
    <property type="entry name" value="Protein kinase-like (PK-like)"/>
    <property type="match status" value="1"/>
</dbReference>
<proteinExistence type="predicted"/>
<sequence length="374" mass="42516">MVVALDQPVGEQRRRAIAPKDHDGPLGSEAYVDIPHGQPGFTERVNYVHFDIDPENIFVGPSNCTGIIPAHDGHGNVPLFKLGDFGIAESRNPNVNRNINRKGPNRNYDAEAELHNLRRCGKTPFYTPEQFTEEWDTPPNQTTRLVPQTPVLVAGLYGWKTNLYQLALTMWCIITGYCVPRVPVGQRIIKTTITPDPNGGDPQETEELIYTYGGYLLDDRQNFQCDRELRETLALCLAERPGDRPDHEWLTQQVKRKLAYYAAVDQNIGVGAPPVPAFTANDWAPDDPHTNAPPSERVYPSMDRVMNWSDRAFGQPPPTRLRDSTEYDQWLGGIVQHQRSISYYTPTTPTGRKTEWEGDFEYRYHNDLKDLREV</sequence>
<reference evidence="3" key="1">
    <citation type="journal article" date="2023" name="Mol. Phylogenet. Evol.">
        <title>Genome-scale phylogeny and comparative genomics of the fungal order Sordariales.</title>
        <authorList>
            <person name="Hensen N."/>
            <person name="Bonometti L."/>
            <person name="Westerberg I."/>
            <person name="Brannstrom I.O."/>
            <person name="Guillou S."/>
            <person name="Cros-Aarteil S."/>
            <person name="Calhoun S."/>
            <person name="Haridas S."/>
            <person name="Kuo A."/>
            <person name="Mondo S."/>
            <person name="Pangilinan J."/>
            <person name="Riley R."/>
            <person name="LaButti K."/>
            <person name="Andreopoulos B."/>
            <person name="Lipzen A."/>
            <person name="Chen C."/>
            <person name="Yan M."/>
            <person name="Daum C."/>
            <person name="Ng V."/>
            <person name="Clum A."/>
            <person name="Steindorff A."/>
            <person name="Ohm R.A."/>
            <person name="Martin F."/>
            <person name="Silar P."/>
            <person name="Natvig D.O."/>
            <person name="Lalanne C."/>
            <person name="Gautier V."/>
            <person name="Ament-Velasquez S.L."/>
            <person name="Kruys A."/>
            <person name="Hutchinson M.I."/>
            <person name="Powell A.J."/>
            <person name="Barry K."/>
            <person name="Miller A.N."/>
            <person name="Grigoriev I.V."/>
            <person name="Debuchy R."/>
            <person name="Gladieux P."/>
            <person name="Hiltunen Thoren M."/>
            <person name="Johannesson H."/>
        </authorList>
    </citation>
    <scope>NUCLEOTIDE SEQUENCE</scope>
    <source>
        <strain evidence="3">PSN293</strain>
    </source>
</reference>
<feature type="domain" description="Protein kinase" evidence="2">
    <location>
        <begin position="1"/>
        <end position="261"/>
    </location>
</feature>
<feature type="compositionally biased region" description="Basic and acidic residues" evidence="1">
    <location>
        <begin position="11"/>
        <end position="24"/>
    </location>
</feature>
<evidence type="ECO:0000256" key="1">
    <source>
        <dbReference type="SAM" id="MobiDB-lite"/>
    </source>
</evidence>
<evidence type="ECO:0000313" key="3">
    <source>
        <dbReference type="EMBL" id="KAK4208401.1"/>
    </source>
</evidence>
<evidence type="ECO:0000259" key="2">
    <source>
        <dbReference type="PROSITE" id="PS50011"/>
    </source>
</evidence>
<dbReference type="GO" id="GO:0005524">
    <property type="term" value="F:ATP binding"/>
    <property type="evidence" value="ECO:0007669"/>
    <property type="project" value="InterPro"/>
</dbReference>
<feature type="region of interest" description="Disordered" evidence="1">
    <location>
        <begin position="1"/>
        <end position="25"/>
    </location>
</feature>
<reference evidence="3" key="2">
    <citation type="submission" date="2023-05" db="EMBL/GenBank/DDBJ databases">
        <authorList>
            <consortium name="Lawrence Berkeley National Laboratory"/>
            <person name="Steindorff A."/>
            <person name="Hensen N."/>
            <person name="Bonometti L."/>
            <person name="Westerberg I."/>
            <person name="Brannstrom I.O."/>
            <person name="Guillou S."/>
            <person name="Cros-Aarteil S."/>
            <person name="Calhoun S."/>
            <person name="Haridas S."/>
            <person name="Kuo A."/>
            <person name="Mondo S."/>
            <person name="Pangilinan J."/>
            <person name="Riley R."/>
            <person name="Labutti K."/>
            <person name="Andreopoulos B."/>
            <person name="Lipzen A."/>
            <person name="Chen C."/>
            <person name="Yanf M."/>
            <person name="Daum C."/>
            <person name="Ng V."/>
            <person name="Clum A."/>
            <person name="Ohm R."/>
            <person name="Martin F."/>
            <person name="Silar P."/>
            <person name="Natvig D."/>
            <person name="Lalanne C."/>
            <person name="Gautier V."/>
            <person name="Ament-Velasquez S.L."/>
            <person name="Kruys A."/>
            <person name="Hutchinson M.I."/>
            <person name="Powell A.J."/>
            <person name="Barry K."/>
            <person name="Miller A.N."/>
            <person name="Grigoriev I.V."/>
            <person name="Debuchy R."/>
            <person name="Gladieux P."/>
            <person name="Thoren M.H."/>
            <person name="Johannesson H."/>
        </authorList>
    </citation>
    <scope>NUCLEOTIDE SEQUENCE</scope>
    <source>
        <strain evidence="3">PSN293</strain>
    </source>
</reference>
<dbReference type="EMBL" id="MU858245">
    <property type="protein sequence ID" value="KAK4208401.1"/>
    <property type="molecule type" value="Genomic_DNA"/>
</dbReference>
<organism evidence="3 4">
    <name type="scientific">Rhypophila decipiens</name>
    <dbReference type="NCBI Taxonomy" id="261697"/>
    <lineage>
        <taxon>Eukaryota</taxon>
        <taxon>Fungi</taxon>
        <taxon>Dikarya</taxon>
        <taxon>Ascomycota</taxon>
        <taxon>Pezizomycotina</taxon>
        <taxon>Sordariomycetes</taxon>
        <taxon>Sordariomycetidae</taxon>
        <taxon>Sordariales</taxon>
        <taxon>Naviculisporaceae</taxon>
        <taxon>Rhypophila</taxon>
    </lineage>
</organism>
<dbReference type="PROSITE" id="PS50011">
    <property type="entry name" value="PROTEIN_KINASE_DOM"/>
    <property type="match status" value="1"/>
</dbReference>
<gene>
    <name evidence="3" type="ORF">QBC37DRAFT_325804</name>
</gene>
<dbReference type="InterPro" id="IPR011009">
    <property type="entry name" value="Kinase-like_dom_sf"/>
</dbReference>
<evidence type="ECO:0000313" key="4">
    <source>
        <dbReference type="Proteomes" id="UP001301769"/>
    </source>
</evidence>
<keyword evidence="4" id="KW-1185">Reference proteome</keyword>